<evidence type="ECO:0000313" key="1">
    <source>
        <dbReference type="EMBL" id="GHP00441.1"/>
    </source>
</evidence>
<proteinExistence type="predicted"/>
<organism evidence="1 2">
    <name type="scientific">Reticulibacter mediterranei</name>
    <dbReference type="NCBI Taxonomy" id="2778369"/>
    <lineage>
        <taxon>Bacteria</taxon>
        <taxon>Bacillati</taxon>
        <taxon>Chloroflexota</taxon>
        <taxon>Ktedonobacteria</taxon>
        <taxon>Ktedonobacterales</taxon>
        <taxon>Reticulibacteraceae</taxon>
        <taxon>Reticulibacter</taxon>
    </lineage>
</organism>
<dbReference type="EMBL" id="BNJK01000002">
    <property type="protein sequence ID" value="GHP00441.1"/>
    <property type="molecule type" value="Genomic_DNA"/>
</dbReference>
<protein>
    <submittedName>
        <fullName evidence="1">Uncharacterized protein</fullName>
    </submittedName>
</protein>
<name>A0A8J3J180_9CHLR</name>
<comment type="caution">
    <text evidence="1">The sequence shown here is derived from an EMBL/GenBank/DDBJ whole genome shotgun (WGS) entry which is preliminary data.</text>
</comment>
<keyword evidence="2" id="KW-1185">Reference proteome</keyword>
<evidence type="ECO:0000313" key="2">
    <source>
        <dbReference type="Proteomes" id="UP000597444"/>
    </source>
</evidence>
<reference evidence="1" key="1">
    <citation type="submission" date="2020-10" db="EMBL/GenBank/DDBJ databases">
        <title>Taxonomic study of unclassified bacteria belonging to the class Ktedonobacteria.</title>
        <authorList>
            <person name="Yabe S."/>
            <person name="Wang C.M."/>
            <person name="Zheng Y."/>
            <person name="Sakai Y."/>
            <person name="Cavaletti L."/>
            <person name="Monciardini P."/>
            <person name="Donadio S."/>
        </authorList>
    </citation>
    <scope>NUCLEOTIDE SEQUENCE</scope>
    <source>
        <strain evidence="1">ID150040</strain>
    </source>
</reference>
<gene>
    <name evidence="1" type="ORF">KSF_104880</name>
</gene>
<sequence>MLAQAFALMVRTRNAPALKPWLQEVSSSGVPELRTFAAGIKRDQAAVLAALTYEWSHDYVA</sequence>
<dbReference type="Proteomes" id="UP000597444">
    <property type="component" value="Unassembled WGS sequence"/>
</dbReference>
<accession>A0A8J3J180</accession>
<dbReference type="AlphaFoldDB" id="A0A8J3J180"/>